<feature type="compositionally biased region" description="Polar residues" evidence="9">
    <location>
        <begin position="504"/>
        <end position="528"/>
    </location>
</feature>
<name>A3GF27_PICST</name>
<protein>
    <submittedName>
        <fullName evidence="11">Activator of transcription of nitrogen-regulated genes</fullName>
    </submittedName>
</protein>
<evidence type="ECO:0000313" key="11">
    <source>
        <dbReference type="EMBL" id="EAZ63684.2"/>
    </source>
</evidence>
<feature type="compositionally biased region" description="Low complexity" evidence="9">
    <location>
        <begin position="377"/>
        <end position="389"/>
    </location>
</feature>
<dbReference type="InterPro" id="IPR013088">
    <property type="entry name" value="Znf_NHR/GATA"/>
</dbReference>
<evidence type="ECO:0000256" key="3">
    <source>
        <dbReference type="ARBA" id="ARBA00022771"/>
    </source>
</evidence>
<dbReference type="HOGENOM" id="CLU_344868_0_0_1"/>
<feature type="region of interest" description="Disordered" evidence="9">
    <location>
        <begin position="1"/>
        <end position="38"/>
    </location>
</feature>
<dbReference type="GO" id="GO:0000122">
    <property type="term" value="P:negative regulation of transcription by RNA polymerase II"/>
    <property type="evidence" value="ECO:0007669"/>
    <property type="project" value="TreeGrafter"/>
</dbReference>
<feature type="compositionally biased region" description="Acidic residues" evidence="9">
    <location>
        <begin position="172"/>
        <end position="187"/>
    </location>
</feature>
<dbReference type="Pfam" id="PF08550">
    <property type="entry name" value="GATA_AreA"/>
    <property type="match status" value="1"/>
</dbReference>
<dbReference type="SMART" id="SM00401">
    <property type="entry name" value="ZnF_GATA"/>
    <property type="match status" value="1"/>
</dbReference>
<keyword evidence="4" id="KW-0862">Zinc</keyword>
<reference evidence="11 12" key="1">
    <citation type="journal article" date="2007" name="Nat. Biotechnol.">
        <title>Genome sequence of the lignocellulose-bioconverting and xylose-fermenting yeast Pichia stipitis.</title>
        <authorList>
            <person name="Jeffries T.W."/>
            <person name="Grigoriev I.V."/>
            <person name="Grimwood J."/>
            <person name="Laplaza J.M."/>
            <person name="Aerts A."/>
            <person name="Salamov A."/>
            <person name="Schmutz J."/>
            <person name="Lindquist E."/>
            <person name="Dehal P."/>
            <person name="Shapiro H."/>
            <person name="Jin Y.S."/>
            <person name="Passoth V."/>
            <person name="Richardson P.M."/>
        </authorList>
    </citation>
    <scope>NUCLEOTIDE SEQUENCE [LARGE SCALE GENOMIC DNA]</scope>
    <source>
        <strain evidence="12">ATCC 58785 / CBS 6054 / NBRC 10063 / NRRL Y-11545</strain>
    </source>
</reference>
<dbReference type="eggNOG" id="KOG1601">
    <property type="taxonomic scope" value="Eukaryota"/>
</dbReference>
<organism evidence="11 12">
    <name type="scientific">Scheffersomyces stipitis (strain ATCC 58785 / CBS 6054 / NBRC 10063 / NRRL Y-11545)</name>
    <name type="common">Yeast</name>
    <name type="synonym">Pichia stipitis</name>
    <dbReference type="NCBI Taxonomy" id="322104"/>
    <lineage>
        <taxon>Eukaryota</taxon>
        <taxon>Fungi</taxon>
        <taxon>Dikarya</taxon>
        <taxon>Ascomycota</taxon>
        <taxon>Saccharomycotina</taxon>
        <taxon>Pichiomycetes</taxon>
        <taxon>Debaryomycetaceae</taxon>
        <taxon>Scheffersomyces</taxon>
    </lineage>
</organism>
<evidence type="ECO:0000256" key="9">
    <source>
        <dbReference type="SAM" id="MobiDB-lite"/>
    </source>
</evidence>
<feature type="region of interest" description="Disordered" evidence="9">
    <location>
        <begin position="420"/>
        <end position="593"/>
    </location>
</feature>
<dbReference type="InterPro" id="IPR000679">
    <property type="entry name" value="Znf_GATA"/>
</dbReference>
<feature type="region of interest" description="Disordered" evidence="9">
    <location>
        <begin position="781"/>
        <end position="820"/>
    </location>
</feature>
<dbReference type="RefSeq" id="XP_001387707.2">
    <property type="nucleotide sequence ID" value="XM_001387670.1"/>
</dbReference>
<dbReference type="GO" id="GO:0008270">
    <property type="term" value="F:zinc ion binding"/>
    <property type="evidence" value="ECO:0007669"/>
    <property type="project" value="UniProtKB-KW"/>
</dbReference>
<dbReference type="GeneID" id="4850876"/>
<feature type="region of interest" description="Disordered" evidence="9">
    <location>
        <begin position="353"/>
        <end position="389"/>
    </location>
</feature>
<evidence type="ECO:0000256" key="5">
    <source>
        <dbReference type="ARBA" id="ARBA00023015"/>
    </source>
</evidence>
<dbReference type="GO" id="GO:0000978">
    <property type="term" value="F:RNA polymerase II cis-regulatory region sequence-specific DNA binding"/>
    <property type="evidence" value="ECO:0007669"/>
    <property type="project" value="TreeGrafter"/>
</dbReference>
<evidence type="ECO:0000256" key="1">
    <source>
        <dbReference type="ARBA" id="ARBA00004123"/>
    </source>
</evidence>
<feature type="compositionally biased region" description="Polar residues" evidence="9">
    <location>
        <begin position="806"/>
        <end position="820"/>
    </location>
</feature>
<evidence type="ECO:0000256" key="7">
    <source>
        <dbReference type="ARBA" id="ARBA00023242"/>
    </source>
</evidence>
<feature type="compositionally biased region" description="Polar residues" evidence="9">
    <location>
        <begin position="781"/>
        <end position="799"/>
    </location>
</feature>
<evidence type="ECO:0000313" key="12">
    <source>
        <dbReference type="Proteomes" id="UP000002258"/>
    </source>
</evidence>
<feature type="region of interest" description="Disordered" evidence="9">
    <location>
        <begin position="637"/>
        <end position="664"/>
    </location>
</feature>
<dbReference type="InterPro" id="IPR013860">
    <property type="entry name" value="AreA_GATA"/>
</dbReference>
<accession>A3GF27</accession>
<dbReference type="CDD" id="cd00202">
    <property type="entry name" value="ZnF_GATA"/>
    <property type="match status" value="1"/>
</dbReference>
<dbReference type="Pfam" id="PF00320">
    <property type="entry name" value="GATA"/>
    <property type="match status" value="1"/>
</dbReference>
<dbReference type="AlphaFoldDB" id="A3GF27"/>
<dbReference type="FunFam" id="3.30.50.10:FF:000007">
    <property type="entry name" value="Nitrogen regulatory AreA, N-terminal"/>
    <property type="match status" value="1"/>
</dbReference>
<dbReference type="PROSITE" id="PS50114">
    <property type="entry name" value="GATA_ZN_FINGER_2"/>
    <property type="match status" value="1"/>
</dbReference>
<sequence>MNINSNYDPPGSPMNSHTPSTTSTSAAAHTSASSSYQHKFHFHPTRTTASSTGSNHHHNNNNAKQTVSIKALLADEVENIEGLWRMYNKAKESLPYKARMENLTWRMMYITNKRLEVKKESIHIKMEHEAEIYENSNNVPENSVSPSLDPAAEDFDYVAHIRKMGQNNLENDAGDSEIDINNDDSNDSNEAVNFRKRPADFSPMITSHAGPGSITGIHSNLSMSLNQEKLRSQIQNQSQSVHPLRTSIQPHILPSQHLPLNDLDHSDHRSQSNSIPDHHNDLYDHNHDDHDHHLESLHVGHHGMGESSAFEFSLDPLAFEGPNNNYNDDINMDILANGTNSRFDDMEEYHTRNPSLHSQTIGPTSILHNYNDHHHSNSNNSNSNSRYGHSNSVVSVVATPTNLLRHDNSIISLPDFSHNSASLHSQHQQPPLSRSITQTPTNFSRSSNGNDTFQFNPSFSGVQQSPGLDFPTPQLNNQPFTDSYFDSIGSGSIPNKKGAFPKQFSFTGSETETTPHSLPSQTTLTSWRSSVDKPDKISKPSSKKSKSEKFKNSSEKSKSKKTSSPAETPRSSGQLKSSQSTTSLSSMQPGVSCTNCHTQTTPLWRRNPQGLPLCNACGLFLKLHGVVRPLSLKTDVIKKRQRNTNPKKSISGSSKDKDGDDLNPTSICKSDTKIIKSLVAGGSDTSETLAVDGEDLKFETPILLSSKKKPTRNASVTSSLTMTPKKTSTKAKSTKASPKKVSVKKEKNGFVLKTEGEDYVDIDHDNEFINVLNSVDQNLPQARGNSENQNDQHVMNSNGHDLENAGEQNGNNWDWLSMTL</sequence>
<dbReference type="OrthoDB" id="515401at2759"/>
<evidence type="ECO:0000259" key="10">
    <source>
        <dbReference type="PROSITE" id="PS50114"/>
    </source>
</evidence>
<dbReference type="InterPro" id="IPR039355">
    <property type="entry name" value="Transcription_factor_GATA"/>
</dbReference>
<dbReference type="STRING" id="322104.A3GF27"/>
<keyword evidence="7" id="KW-0539">Nucleus</keyword>
<feature type="compositionally biased region" description="Low complexity" evidence="9">
    <location>
        <begin position="16"/>
        <end position="35"/>
    </location>
</feature>
<proteinExistence type="predicted"/>
<dbReference type="GO" id="GO:0005634">
    <property type="term" value="C:nucleus"/>
    <property type="evidence" value="ECO:0007669"/>
    <property type="project" value="UniProtKB-SubCell"/>
</dbReference>
<dbReference type="InParanoid" id="A3GF27"/>
<dbReference type="Gene3D" id="3.30.50.10">
    <property type="entry name" value="Erythroid Transcription Factor GATA-1, subunit A"/>
    <property type="match status" value="1"/>
</dbReference>
<dbReference type="EMBL" id="AAVQ01000001">
    <property type="protein sequence ID" value="EAZ63684.2"/>
    <property type="molecule type" value="Genomic_DNA"/>
</dbReference>
<feature type="compositionally biased region" description="Polar residues" evidence="9">
    <location>
        <begin position="420"/>
        <end position="466"/>
    </location>
</feature>
<feature type="compositionally biased region" description="Basic and acidic residues" evidence="9">
    <location>
        <begin position="545"/>
        <end position="557"/>
    </location>
</feature>
<keyword evidence="2" id="KW-0479">Metal-binding</keyword>
<keyword evidence="6" id="KW-0804">Transcription</keyword>
<dbReference type="PRINTS" id="PR00619">
    <property type="entry name" value="GATAZNFINGER"/>
</dbReference>
<feature type="region of interest" description="Disordered" evidence="9">
    <location>
        <begin position="168"/>
        <end position="191"/>
    </location>
</feature>
<dbReference type="SUPFAM" id="SSF57716">
    <property type="entry name" value="Glucocorticoid receptor-like (DNA-binding domain)"/>
    <property type="match status" value="1"/>
</dbReference>
<dbReference type="PANTHER" id="PTHR10071">
    <property type="entry name" value="TRANSCRIPTION FACTOR GATA FAMILY MEMBER"/>
    <property type="match status" value="1"/>
</dbReference>
<feature type="compositionally biased region" description="Low complexity" evidence="9">
    <location>
        <begin position="571"/>
        <end position="586"/>
    </location>
</feature>
<feature type="domain" description="GATA-type" evidence="10">
    <location>
        <begin position="587"/>
        <end position="640"/>
    </location>
</feature>
<gene>
    <name evidence="11" type="primary">GAT1</name>
    <name evidence="11" type="ORF">PICST_28094</name>
</gene>
<feature type="compositionally biased region" description="Polar residues" evidence="9">
    <location>
        <begin position="353"/>
        <end position="367"/>
    </location>
</feature>
<dbReference type="GO" id="GO:0045944">
    <property type="term" value="P:positive regulation of transcription by RNA polymerase II"/>
    <property type="evidence" value="ECO:0007669"/>
    <property type="project" value="TreeGrafter"/>
</dbReference>
<dbReference type="GO" id="GO:0000981">
    <property type="term" value="F:DNA-binding transcription factor activity, RNA polymerase II-specific"/>
    <property type="evidence" value="ECO:0007669"/>
    <property type="project" value="TreeGrafter"/>
</dbReference>
<keyword evidence="12" id="KW-1185">Reference proteome</keyword>
<dbReference type="PANTHER" id="PTHR10071:SF281">
    <property type="entry name" value="BOX A-BINDING FACTOR-RELATED"/>
    <property type="match status" value="1"/>
</dbReference>
<keyword evidence="5" id="KW-0805">Transcription regulation</keyword>
<dbReference type="PROSITE" id="PS00344">
    <property type="entry name" value="GATA_ZN_FINGER_1"/>
    <property type="match status" value="1"/>
</dbReference>
<feature type="compositionally biased region" description="Basic residues" evidence="9">
    <location>
        <begin position="727"/>
        <end position="740"/>
    </location>
</feature>
<dbReference type="KEGG" id="pic:PICST_28094"/>
<evidence type="ECO:0000256" key="8">
    <source>
        <dbReference type="PROSITE-ProRule" id="PRU00094"/>
    </source>
</evidence>
<feature type="compositionally biased region" description="Polar residues" evidence="9">
    <location>
        <begin position="712"/>
        <end position="722"/>
    </location>
</feature>
<evidence type="ECO:0000256" key="6">
    <source>
        <dbReference type="ARBA" id="ARBA00023163"/>
    </source>
</evidence>
<evidence type="ECO:0000256" key="4">
    <source>
        <dbReference type="ARBA" id="ARBA00022833"/>
    </source>
</evidence>
<keyword evidence="3 8" id="KW-0863">Zinc-finger</keyword>
<evidence type="ECO:0000256" key="2">
    <source>
        <dbReference type="ARBA" id="ARBA00022723"/>
    </source>
</evidence>
<feature type="region of interest" description="Disordered" evidence="9">
    <location>
        <begin position="707"/>
        <end position="740"/>
    </location>
</feature>
<dbReference type="Proteomes" id="UP000002258">
    <property type="component" value="Chromosome 1"/>
</dbReference>
<dbReference type="OMA" id="HIKMEHE"/>
<comment type="caution">
    <text evidence="11">The sequence shown here is derived from an EMBL/GenBank/DDBJ whole genome shotgun (WGS) entry which is preliminary data.</text>
</comment>
<comment type="subcellular location">
    <subcellularLocation>
        <location evidence="1">Nucleus</location>
    </subcellularLocation>
</comment>